<dbReference type="Proteomes" id="UP000199301">
    <property type="component" value="Unassembled WGS sequence"/>
</dbReference>
<keyword evidence="3" id="KW-1185">Reference proteome</keyword>
<feature type="domain" description="DUF397" evidence="1">
    <location>
        <begin position="9"/>
        <end position="60"/>
    </location>
</feature>
<evidence type="ECO:0000259" key="1">
    <source>
        <dbReference type="Pfam" id="PF04149"/>
    </source>
</evidence>
<evidence type="ECO:0000313" key="2">
    <source>
        <dbReference type="EMBL" id="SDQ14463.1"/>
    </source>
</evidence>
<sequence length="66" mass="7246">MISMDNITGWHKSSFSEPSGNCVEVGYAPGHVAVRDTKDRSKGAHVFTADAWTSFLSNVRDGKFEL</sequence>
<reference evidence="3" key="1">
    <citation type="submission" date="2016-10" db="EMBL/GenBank/DDBJ databases">
        <authorList>
            <person name="Varghese N."/>
            <person name="Submissions S."/>
        </authorList>
    </citation>
    <scope>NUCLEOTIDE SEQUENCE [LARGE SCALE GENOMIC DNA]</scope>
    <source>
        <strain evidence="3">DSM 45459</strain>
    </source>
</reference>
<protein>
    <recommendedName>
        <fullName evidence="1">DUF397 domain-containing protein</fullName>
    </recommendedName>
</protein>
<proteinExistence type="predicted"/>
<dbReference type="OrthoDB" id="4267227at2"/>
<dbReference type="EMBL" id="FNKO01000001">
    <property type="protein sequence ID" value="SDQ14463.1"/>
    <property type="molecule type" value="Genomic_DNA"/>
</dbReference>
<gene>
    <name evidence="2" type="ORF">SAMN04489718_0453</name>
</gene>
<dbReference type="Pfam" id="PF04149">
    <property type="entry name" value="DUF397"/>
    <property type="match status" value="1"/>
</dbReference>
<dbReference type="STRING" id="995062.SAMN04489718_0453"/>
<accession>A0A1H0YHE3</accession>
<dbReference type="AlphaFoldDB" id="A0A1H0YHE3"/>
<evidence type="ECO:0000313" key="3">
    <source>
        <dbReference type="Proteomes" id="UP000199301"/>
    </source>
</evidence>
<organism evidence="2 3">
    <name type="scientific">Actinopolyspora saharensis</name>
    <dbReference type="NCBI Taxonomy" id="995062"/>
    <lineage>
        <taxon>Bacteria</taxon>
        <taxon>Bacillati</taxon>
        <taxon>Actinomycetota</taxon>
        <taxon>Actinomycetes</taxon>
        <taxon>Actinopolysporales</taxon>
        <taxon>Actinopolysporaceae</taxon>
        <taxon>Actinopolyspora</taxon>
    </lineage>
</organism>
<dbReference type="InterPro" id="IPR007278">
    <property type="entry name" value="DUF397"/>
</dbReference>
<name>A0A1H0YHE3_9ACTN</name>